<proteinExistence type="predicted"/>
<protein>
    <submittedName>
        <fullName evidence="2">Uncharacterized protein</fullName>
    </submittedName>
</protein>
<dbReference type="EMBL" id="FNIA01000015">
    <property type="protein sequence ID" value="SDN10642.1"/>
    <property type="molecule type" value="Genomic_DNA"/>
</dbReference>
<dbReference type="STRING" id="996166.SAMN05192554_11557"/>
<feature type="region of interest" description="Disordered" evidence="1">
    <location>
        <begin position="1"/>
        <end position="38"/>
    </location>
</feature>
<dbReference type="Proteomes" id="UP000199370">
    <property type="component" value="Unassembled WGS sequence"/>
</dbReference>
<dbReference type="InterPro" id="IPR043899">
    <property type="entry name" value="DUF5789"/>
</dbReference>
<gene>
    <name evidence="2" type="ORF">SAMN05192554_11557</name>
</gene>
<accession>A0A1G9YNJ8</accession>
<organism evidence="2 3">
    <name type="scientific">Haloarchaeobius iranensis</name>
    <dbReference type="NCBI Taxonomy" id="996166"/>
    <lineage>
        <taxon>Archaea</taxon>
        <taxon>Methanobacteriati</taxon>
        <taxon>Methanobacteriota</taxon>
        <taxon>Stenosarchaea group</taxon>
        <taxon>Halobacteria</taxon>
        <taxon>Halobacteriales</taxon>
        <taxon>Halorubellaceae</taxon>
        <taxon>Haloarchaeobius</taxon>
    </lineage>
</organism>
<keyword evidence="3" id="KW-1185">Reference proteome</keyword>
<reference evidence="2 3" key="1">
    <citation type="submission" date="2016-10" db="EMBL/GenBank/DDBJ databases">
        <authorList>
            <person name="de Groot N.N."/>
        </authorList>
    </citation>
    <scope>NUCLEOTIDE SEQUENCE [LARGE SCALE GENOMIC DNA]</scope>
    <source>
        <strain evidence="3">EB21,IBRC-M 10013,KCTC 4048</strain>
    </source>
</reference>
<dbReference type="RefSeq" id="WP_089734640.1">
    <property type="nucleotide sequence ID" value="NZ_FNIA01000015.1"/>
</dbReference>
<dbReference type="OrthoDB" id="197849at2157"/>
<name>A0A1G9YNJ8_9EURY</name>
<evidence type="ECO:0000313" key="2">
    <source>
        <dbReference type="EMBL" id="SDN10642.1"/>
    </source>
</evidence>
<sequence>MADDKRGREKQSRDADMRQRKRAILEELERTSETEPRVDFESIAEAEAALESVPFPATGRQVVEAIGEVELDAAEGPMQAGELLPDADAETFNSPTEVRSRLQRPTVASAMKRVVEAADQTRKVELSGSQREAYEKTFTALEDLAPGDEDEGIPYIRDWILDQLAEGGELPGSRSVRREAATFARENGFPVGDDEWLGI</sequence>
<dbReference type="AlphaFoldDB" id="A0A1G9YNJ8"/>
<evidence type="ECO:0000313" key="3">
    <source>
        <dbReference type="Proteomes" id="UP000199370"/>
    </source>
</evidence>
<dbReference type="Pfam" id="PF19102">
    <property type="entry name" value="DUF5789"/>
    <property type="match status" value="1"/>
</dbReference>
<evidence type="ECO:0000256" key="1">
    <source>
        <dbReference type="SAM" id="MobiDB-lite"/>
    </source>
</evidence>